<dbReference type="OrthoDB" id="437369at2759"/>
<dbReference type="GO" id="GO:0030328">
    <property type="term" value="P:prenylcysteine catabolic process"/>
    <property type="evidence" value="ECO:0007669"/>
    <property type="project" value="InterPro"/>
</dbReference>
<evidence type="ECO:0000256" key="4">
    <source>
        <dbReference type="ARBA" id="ARBA00022729"/>
    </source>
</evidence>
<dbReference type="GO" id="GO:0030327">
    <property type="term" value="P:prenylated protein catabolic process"/>
    <property type="evidence" value="ECO:0007669"/>
    <property type="project" value="TreeGrafter"/>
</dbReference>
<evidence type="ECO:0000256" key="7">
    <source>
        <dbReference type="ARBA" id="ARBA00023180"/>
    </source>
</evidence>
<keyword evidence="11" id="KW-1185">Reference proteome</keyword>
<feature type="chain" id="PRO_5016458649" description="Prenylcysteine lyase domain-containing protein" evidence="8">
    <location>
        <begin position="22"/>
        <end position="624"/>
    </location>
</feature>
<dbReference type="GeneID" id="37272076"/>
<dbReference type="InterPro" id="IPR017046">
    <property type="entry name" value="Prenylcysteine_Oxase1"/>
</dbReference>
<dbReference type="InterPro" id="IPR010795">
    <property type="entry name" value="Prenylcys_lyase"/>
</dbReference>
<evidence type="ECO:0000313" key="11">
    <source>
        <dbReference type="Proteomes" id="UP000245946"/>
    </source>
</evidence>
<gene>
    <name evidence="10" type="ORF">FA09DRAFT_342171</name>
</gene>
<evidence type="ECO:0000313" key="10">
    <source>
        <dbReference type="EMBL" id="PWO01404.1"/>
    </source>
</evidence>
<evidence type="ECO:0000256" key="2">
    <source>
        <dbReference type="ARBA" id="ARBA00009967"/>
    </source>
</evidence>
<keyword evidence="6" id="KW-0560">Oxidoreductase</keyword>
<dbReference type="SUPFAM" id="SSF51905">
    <property type="entry name" value="FAD/NAD(P)-binding domain"/>
    <property type="match status" value="1"/>
</dbReference>
<protein>
    <recommendedName>
        <fullName evidence="9">Prenylcysteine lyase domain-containing protein</fullName>
    </recommendedName>
</protein>
<accession>A0A316ZM27</accession>
<dbReference type="Pfam" id="PF07156">
    <property type="entry name" value="Prenylcys_lyase"/>
    <property type="match status" value="1"/>
</dbReference>
<feature type="signal peptide" evidence="8">
    <location>
        <begin position="1"/>
        <end position="21"/>
    </location>
</feature>
<dbReference type="AlphaFoldDB" id="A0A316ZM27"/>
<dbReference type="PANTHER" id="PTHR15944">
    <property type="entry name" value="FARNESYLCYSTEINE LYASE"/>
    <property type="match status" value="1"/>
</dbReference>
<evidence type="ECO:0000256" key="5">
    <source>
        <dbReference type="ARBA" id="ARBA00022827"/>
    </source>
</evidence>
<evidence type="ECO:0000256" key="6">
    <source>
        <dbReference type="ARBA" id="ARBA00023002"/>
    </source>
</evidence>
<evidence type="ECO:0000256" key="3">
    <source>
        <dbReference type="ARBA" id="ARBA00022630"/>
    </source>
</evidence>
<proteinExistence type="inferred from homology"/>
<dbReference type="STRING" id="58919.A0A316ZM27"/>
<comment type="cofactor">
    <cofactor evidence="1">
        <name>FAD</name>
        <dbReference type="ChEBI" id="CHEBI:57692"/>
    </cofactor>
</comment>
<dbReference type="InterPro" id="IPR036188">
    <property type="entry name" value="FAD/NAD-bd_sf"/>
</dbReference>
<name>A0A316ZM27_9BASI</name>
<evidence type="ECO:0000256" key="1">
    <source>
        <dbReference type="ARBA" id="ARBA00001974"/>
    </source>
</evidence>
<keyword evidence="5" id="KW-0274">FAD</keyword>
<keyword evidence="3" id="KW-0285">Flavoprotein</keyword>
<dbReference type="RefSeq" id="XP_025601682.1">
    <property type="nucleotide sequence ID" value="XM_025744532.1"/>
</dbReference>
<keyword evidence="4 8" id="KW-0732">Signal</keyword>
<comment type="similarity">
    <text evidence="2">Belongs to the prenylcysteine oxidase family.</text>
</comment>
<reference evidence="10 11" key="1">
    <citation type="journal article" date="2018" name="Mol. Biol. Evol.">
        <title>Broad Genomic Sampling Reveals a Smut Pathogenic Ancestry of the Fungal Clade Ustilaginomycotina.</title>
        <authorList>
            <person name="Kijpornyongpan T."/>
            <person name="Mondo S.J."/>
            <person name="Barry K."/>
            <person name="Sandor L."/>
            <person name="Lee J."/>
            <person name="Lipzen A."/>
            <person name="Pangilinan J."/>
            <person name="LaButti K."/>
            <person name="Hainaut M."/>
            <person name="Henrissat B."/>
            <person name="Grigoriev I.V."/>
            <person name="Spatafora J.W."/>
            <person name="Aime M.C."/>
        </authorList>
    </citation>
    <scope>NUCLEOTIDE SEQUENCE [LARGE SCALE GENOMIC DNA]</scope>
    <source>
        <strain evidence="10 11">MCA 4186</strain>
    </source>
</reference>
<dbReference type="Gene3D" id="3.50.50.60">
    <property type="entry name" value="FAD/NAD(P)-binding domain"/>
    <property type="match status" value="1"/>
</dbReference>
<dbReference type="GO" id="GO:0001735">
    <property type="term" value="F:prenylcysteine oxidase activity"/>
    <property type="evidence" value="ECO:0007669"/>
    <property type="project" value="InterPro"/>
</dbReference>
<evidence type="ECO:0000259" key="9">
    <source>
        <dbReference type="Pfam" id="PF07156"/>
    </source>
</evidence>
<organism evidence="10 11">
    <name type="scientific">Tilletiopsis washingtonensis</name>
    <dbReference type="NCBI Taxonomy" id="58919"/>
    <lineage>
        <taxon>Eukaryota</taxon>
        <taxon>Fungi</taxon>
        <taxon>Dikarya</taxon>
        <taxon>Basidiomycota</taxon>
        <taxon>Ustilaginomycotina</taxon>
        <taxon>Exobasidiomycetes</taxon>
        <taxon>Entylomatales</taxon>
        <taxon>Entylomatales incertae sedis</taxon>
        <taxon>Tilletiopsis</taxon>
    </lineage>
</organism>
<dbReference type="EMBL" id="KZ819283">
    <property type="protein sequence ID" value="PWO01404.1"/>
    <property type="molecule type" value="Genomic_DNA"/>
</dbReference>
<sequence>MRPLAAALCLAPLLAAPLAAAAAAADAASLPPPPLRIAIIGAGPGGTSAAYWLARAQQQLDAAALLSAESQAAGGGQRTAVPLRDAFDVTVYEREERIGGRTAIVHPHDDDSLEAIELGASIFADVNYNLKRAAKQFGLPTDAKLGEDDATVGIWDGQQFLVEGLDDSWWNSARMLWRYGYSPMTTKKLVTKLVSLFVSMYDAKFLHAPRDEHANATASGFPWATMEELSKAVGFKDLSNQVAGDYFAKQGVTKLFTDEVIEAATLVNYGQDIYSIHAVGGGVSLAASGATGIRGGNYKLFEEFLGRSGARLRMGLGGQVTGLVKFASASAALEAGHVQASDVSQMRDEGVKWWVGTRSGAGALYDRVLVATPWHNAGITLMNTHATIPTPPYVHLHVTLLVTNASQPNPRYFGRGDQDVVPTSVLTSHEALRAMAKKKKAGKEKPEALQRRAQIPLMPAGKLGWWPGEGKHEPVLEFNSLSYLSKLEPRNASVSSKDEHVVKIFSAAALSDAQLERIMGTGNVLWVRRQEWDAYPELRPTAEFPKLHVDDGLFFLNAFERLISTMETATVSSRNVVAHLLEQELGWDFVHGGANCSDVPSDVQQRAAAAADHDAWSGWGCHSG</sequence>
<dbReference type="Pfam" id="PF13450">
    <property type="entry name" value="NAD_binding_8"/>
    <property type="match status" value="1"/>
</dbReference>
<keyword evidence="7" id="KW-0325">Glycoprotein</keyword>
<feature type="domain" description="Prenylcysteine lyase" evidence="9">
    <location>
        <begin position="166"/>
        <end position="584"/>
    </location>
</feature>
<dbReference type="Proteomes" id="UP000245946">
    <property type="component" value="Unassembled WGS sequence"/>
</dbReference>
<evidence type="ECO:0000256" key="8">
    <source>
        <dbReference type="SAM" id="SignalP"/>
    </source>
</evidence>
<dbReference type="PANTHER" id="PTHR15944:SF0">
    <property type="entry name" value="PRENYLCYSTEINE LYASE DOMAIN-CONTAINING PROTEIN"/>
    <property type="match status" value="1"/>
</dbReference>